<keyword evidence="1" id="KW-0378">Hydrolase</keyword>
<gene>
    <name evidence="1" type="ORF">CBA19CS22_39025</name>
</gene>
<organism evidence="1 2">
    <name type="scientific">Caballeronia novacaledonica</name>
    <dbReference type="NCBI Taxonomy" id="1544861"/>
    <lineage>
        <taxon>Bacteria</taxon>
        <taxon>Pseudomonadati</taxon>
        <taxon>Pseudomonadota</taxon>
        <taxon>Betaproteobacteria</taxon>
        <taxon>Burkholderiales</taxon>
        <taxon>Burkholderiaceae</taxon>
        <taxon>Caballeronia</taxon>
    </lineage>
</organism>
<keyword evidence="2" id="KW-1185">Reference proteome</keyword>
<evidence type="ECO:0000313" key="2">
    <source>
        <dbReference type="Proteomes" id="UP001055013"/>
    </source>
</evidence>
<sequence length="647" mass="69557">MGKEFAAEIEFLPTAVRWALEQDIDLLRRIVASHSGRSLLSVGSGGSSTAAAFLALLHERKFRKVSRPITPVGMLAHDVRPDACAFALISAEGKNRDVLAAAQHMLEIEATGFAVTLSPDGPLALRLRDAGATVASFEPSWGKDGYLATNSLLATLILLARAYDVTGLPSYFGALDHRWVTRRRRQIADQGLARATSEGRQLCVLYGRDGAIGATDIESKLAESAMGASQTIDYRQFAHGRHLQLTRTTTAPCFLALASDRDAGLAQATIATFPPDVPVIRIELPGDPVVAEIVSVIDAMLITDILSAEQGVDPGRPHVPEFGRLLHALDLGEHIPVTSRPSPAIARKVPEAVTTPEREHAFSQAGLEFCRRLRGARFRALVCDFDGTFCNTDMRFDGLDSSLIAEIERLVRAGVLIGFATGRGDSLYDDLRAKLDQSLWSRVIIGCYSGGIIQGLDAPAPPQLAPDPRLLALGEWLTQTGVIDTLGASPRICGDQMSLRLADHSSKARVAAYARQWLANQNHSGWRVVFSGHSIDIITERAGKERVVSAVAQMIGCDSERTILRIGDSGDIDGNDFELLATGLGLSVDSVSIAKGSCWNFLPVGLTGVAGTRFYLQSLEMDGDAVVFSRDFIAHVTASMTGGEQVQ</sequence>
<dbReference type="Proteomes" id="UP001055013">
    <property type="component" value="Unassembled WGS sequence"/>
</dbReference>
<name>A0ACB5R6I5_9BURK</name>
<proteinExistence type="predicted"/>
<accession>A0ACB5R6I5</accession>
<dbReference type="EMBL" id="BPUR01000046">
    <property type="protein sequence ID" value="GJH22669.1"/>
    <property type="molecule type" value="Genomic_DNA"/>
</dbReference>
<evidence type="ECO:0000313" key="1">
    <source>
        <dbReference type="EMBL" id="GJH22669.1"/>
    </source>
</evidence>
<reference evidence="1" key="1">
    <citation type="submission" date="2021-09" db="EMBL/GenBank/DDBJ databases">
        <title>Isolation and characterization of 3-chlorobenzoate degrading bacteria from soils in Shizuoka.</title>
        <authorList>
            <person name="Ifat A."/>
            <person name="Ogawa N."/>
            <person name="Kimbara K."/>
            <person name="Moriuchi R."/>
            <person name="Dohra H."/>
            <person name="Shintani M."/>
        </authorList>
    </citation>
    <scope>NUCLEOTIDE SEQUENCE</scope>
    <source>
        <strain evidence="1">19CS2-2</strain>
    </source>
</reference>
<comment type="caution">
    <text evidence="1">The sequence shown here is derived from an EMBL/GenBank/DDBJ whole genome shotgun (WGS) entry which is preliminary data.</text>
</comment>
<protein>
    <submittedName>
        <fullName evidence="1">HAD hydrolase family protein</fullName>
    </submittedName>
</protein>